<dbReference type="SUPFAM" id="SSF51905">
    <property type="entry name" value="FAD/NAD(P)-binding domain"/>
    <property type="match status" value="2"/>
</dbReference>
<reference evidence="7 8" key="1">
    <citation type="submission" date="2019-07" db="EMBL/GenBank/DDBJ databases">
        <authorList>
            <person name="Zhou L.-Y."/>
        </authorList>
    </citation>
    <scope>NUCLEOTIDE SEQUENCE [LARGE SCALE GENOMIC DNA]</scope>
    <source>
        <strain evidence="7 8">YIM 101269</strain>
    </source>
</reference>
<dbReference type="EMBL" id="VKKG01000001">
    <property type="protein sequence ID" value="TRY20320.1"/>
    <property type="molecule type" value="Genomic_DNA"/>
</dbReference>
<evidence type="ECO:0000256" key="2">
    <source>
        <dbReference type="ARBA" id="ARBA00010139"/>
    </source>
</evidence>
<evidence type="ECO:0000313" key="7">
    <source>
        <dbReference type="EMBL" id="TRY20320.1"/>
    </source>
</evidence>
<keyword evidence="8" id="KW-1185">Reference proteome</keyword>
<keyword evidence="6" id="KW-0560">Oxidoreductase</keyword>
<dbReference type="GO" id="GO:0050660">
    <property type="term" value="F:flavin adenine dinucleotide binding"/>
    <property type="evidence" value="ECO:0007669"/>
    <property type="project" value="InterPro"/>
</dbReference>
<comment type="similarity">
    <text evidence="1">Belongs to the FMO family.</text>
</comment>
<protein>
    <submittedName>
        <fullName evidence="7">NAD(P)/FAD-dependent oxidoreductase</fullName>
    </submittedName>
</protein>
<comment type="caution">
    <text evidence="7">The sequence shown here is derived from an EMBL/GenBank/DDBJ whole genome shotgun (WGS) entry which is preliminary data.</text>
</comment>
<dbReference type="InterPro" id="IPR036188">
    <property type="entry name" value="FAD/NAD-bd_sf"/>
</dbReference>
<dbReference type="InterPro" id="IPR050346">
    <property type="entry name" value="FMO-like"/>
</dbReference>
<dbReference type="Proteomes" id="UP000317638">
    <property type="component" value="Unassembled WGS sequence"/>
</dbReference>
<name>A0A553K6I8_9ACTN</name>
<dbReference type="Gene3D" id="3.50.50.60">
    <property type="entry name" value="FAD/NAD(P)-binding domain"/>
    <property type="match status" value="1"/>
</dbReference>
<evidence type="ECO:0000313" key="8">
    <source>
        <dbReference type="Proteomes" id="UP000317638"/>
    </source>
</evidence>
<keyword evidence="3" id="KW-0285">Flavoprotein</keyword>
<comment type="similarity">
    <text evidence="2">Belongs to the FAD-binding monooxygenase family.</text>
</comment>
<dbReference type="GO" id="GO:0050661">
    <property type="term" value="F:NADP binding"/>
    <property type="evidence" value="ECO:0007669"/>
    <property type="project" value="InterPro"/>
</dbReference>
<dbReference type="PANTHER" id="PTHR23023">
    <property type="entry name" value="DIMETHYLANILINE MONOOXYGENASE"/>
    <property type="match status" value="1"/>
</dbReference>
<evidence type="ECO:0000256" key="1">
    <source>
        <dbReference type="ARBA" id="ARBA00009183"/>
    </source>
</evidence>
<dbReference type="Pfam" id="PF00743">
    <property type="entry name" value="FMO-like"/>
    <property type="match status" value="1"/>
</dbReference>
<sequence>MIGAGPAGLVAARALGARGLEYTHYERNSGVGGVWDIDAPGTPMYESAHFISSRTVSGFSGFEMPEDYPDYPNHRQILAYLRDFADHHGLTERIRFNTAVERLAADGGSWRVTLADGTVEEYGAVIVCPGVQWDPLEVGVPGYTGEVRHSVTYRSADEFRGRRVLVVGGGNSGCDIACDAARTAEAVSISMRRGYWFIPKHVFGVPSDVVGGKGSFLPKRVERALLQPFLRLLVGDVSRLGFQKPDHKLFETHPIMNDQLLHHVRHGDVTPRRGIRSADGMTITFTDGSSADFDVVLLATGYRHSVPFAQELFGDPQHPDDLYLNSFSTRHSGLCAVGFVETNSGAYQLLDRQAHIVAGYLDERSRGSDVAARFEERIRTDRPDLTSGLKFDTSPRHKGYVDSDAFVAHLDAVAAEFGWQRAGERAGERTR</sequence>
<keyword evidence="4" id="KW-0274">FAD</keyword>
<gene>
    <name evidence="7" type="ORF">FOJ82_03940</name>
</gene>
<evidence type="ECO:0000256" key="4">
    <source>
        <dbReference type="ARBA" id="ARBA00022827"/>
    </source>
</evidence>
<dbReference type="OrthoDB" id="5168853at2"/>
<keyword evidence="5" id="KW-0521">NADP</keyword>
<dbReference type="PRINTS" id="PR00370">
    <property type="entry name" value="FMOXYGENASE"/>
</dbReference>
<dbReference type="InterPro" id="IPR000960">
    <property type="entry name" value="Flavin_mOase"/>
</dbReference>
<accession>A0A553K6I8</accession>
<dbReference type="GO" id="GO:0004499">
    <property type="term" value="F:N,N-dimethylaniline monooxygenase activity"/>
    <property type="evidence" value="ECO:0007669"/>
    <property type="project" value="InterPro"/>
</dbReference>
<organism evidence="7 8">
    <name type="scientific">Tessaracoccus rhinocerotis</name>
    <dbReference type="NCBI Taxonomy" id="1689449"/>
    <lineage>
        <taxon>Bacteria</taxon>
        <taxon>Bacillati</taxon>
        <taxon>Actinomycetota</taxon>
        <taxon>Actinomycetes</taxon>
        <taxon>Propionibacteriales</taxon>
        <taxon>Propionibacteriaceae</taxon>
        <taxon>Tessaracoccus</taxon>
    </lineage>
</organism>
<evidence type="ECO:0000256" key="3">
    <source>
        <dbReference type="ARBA" id="ARBA00022630"/>
    </source>
</evidence>
<dbReference type="PIRSF" id="PIRSF000332">
    <property type="entry name" value="FMO"/>
    <property type="match status" value="1"/>
</dbReference>
<evidence type="ECO:0000256" key="5">
    <source>
        <dbReference type="ARBA" id="ARBA00022857"/>
    </source>
</evidence>
<proteinExistence type="inferred from homology"/>
<evidence type="ECO:0000256" key="6">
    <source>
        <dbReference type="ARBA" id="ARBA00023002"/>
    </source>
</evidence>
<dbReference type="AlphaFoldDB" id="A0A553K6I8"/>
<dbReference type="InterPro" id="IPR020946">
    <property type="entry name" value="Flavin_mOase-like"/>
</dbReference>